<organism evidence="2 3">
    <name type="scientific">Sphingomonas panacis</name>
    <dbReference type="NCBI Taxonomy" id="1560345"/>
    <lineage>
        <taxon>Bacteria</taxon>
        <taxon>Pseudomonadati</taxon>
        <taxon>Pseudomonadota</taxon>
        <taxon>Alphaproteobacteria</taxon>
        <taxon>Sphingomonadales</taxon>
        <taxon>Sphingomonadaceae</taxon>
        <taxon>Sphingomonas</taxon>
    </lineage>
</organism>
<evidence type="ECO:0000259" key="1">
    <source>
        <dbReference type="Pfam" id="PF10073"/>
    </source>
</evidence>
<dbReference type="EMBL" id="CP014168">
    <property type="protein sequence ID" value="AOH86569.1"/>
    <property type="molecule type" value="Genomic_DNA"/>
</dbReference>
<dbReference type="KEGG" id="span:AWL63_06300"/>
<dbReference type="RefSeq" id="WP_069207093.1">
    <property type="nucleotide sequence ID" value="NZ_CP014168.1"/>
</dbReference>
<dbReference type="GO" id="GO:0003677">
    <property type="term" value="F:DNA binding"/>
    <property type="evidence" value="ECO:0007669"/>
    <property type="project" value="InterPro"/>
</dbReference>
<protein>
    <recommendedName>
        <fullName evidence="1">GapR-like DNA-binding domain-containing protein</fullName>
    </recommendedName>
</protein>
<evidence type="ECO:0000313" key="2">
    <source>
        <dbReference type="EMBL" id="AOH86569.1"/>
    </source>
</evidence>
<reference evidence="2 3" key="1">
    <citation type="submission" date="2016-01" db="EMBL/GenBank/DDBJ databases">
        <title>Complete genome and mega plasmid sequence of Sphingomonas panacis DCY99 elicits systemic resistance in rice to Xanthomonas oryzae.</title>
        <authorList>
            <person name="Kim Y.J."/>
            <person name="Yang D.C."/>
            <person name="Sing P."/>
        </authorList>
    </citation>
    <scope>NUCLEOTIDE SEQUENCE [LARGE SCALE GENOMIC DNA]</scope>
    <source>
        <strain evidence="2 3">DCY99</strain>
    </source>
</reference>
<dbReference type="InterPro" id="IPR046367">
    <property type="entry name" value="GapR-like_DNA-bd"/>
</dbReference>
<keyword evidence="3" id="KW-1185">Reference proteome</keyword>
<dbReference type="NCBIfam" id="NF010247">
    <property type="entry name" value="PRK13694.1"/>
    <property type="match status" value="1"/>
</dbReference>
<dbReference type="Pfam" id="PF10073">
    <property type="entry name" value="GapR_DNA-bd"/>
    <property type="match status" value="1"/>
</dbReference>
<gene>
    <name evidence="2" type="ORF">AWL63_06300</name>
</gene>
<evidence type="ECO:0000313" key="3">
    <source>
        <dbReference type="Proteomes" id="UP000094256"/>
    </source>
</evidence>
<dbReference type="STRING" id="1560345.AWL63_06300"/>
<dbReference type="Proteomes" id="UP000094256">
    <property type="component" value="Chromosome"/>
</dbReference>
<sequence length="80" mass="9103">MTNGESGAEQLRLGIERIERLHEERNGINEDIRDVEAELKSTGFDIKGIRAIIALRKTEKHHRDEFEAILETYKSALGLA</sequence>
<accession>A0A1B3ZGL8</accession>
<proteinExistence type="predicted"/>
<feature type="domain" description="GapR-like DNA-binding" evidence="1">
    <location>
        <begin position="8"/>
        <end position="78"/>
    </location>
</feature>
<name>A0A1B3ZGL8_9SPHN</name>
<dbReference type="AlphaFoldDB" id="A0A1B3ZGL8"/>